<dbReference type="InterPro" id="IPR030995">
    <property type="entry name" value="SoxZ"/>
</dbReference>
<evidence type="ECO:0000313" key="3">
    <source>
        <dbReference type="Proteomes" id="UP000284006"/>
    </source>
</evidence>
<dbReference type="Pfam" id="PF08770">
    <property type="entry name" value="SoxZ"/>
    <property type="match status" value="1"/>
</dbReference>
<organism evidence="2 3">
    <name type="scientific">Massilia cavernae</name>
    <dbReference type="NCBI Taxonomy" id="2320864"/>
    <lineage>
        <taxon>Bacteria</taxon>
        <taxon>Pseudomonadati</taxon>
        <taxon>Pseudomonadota</taxon>
        <taxon>Betaproteobacteria</taxon>
        <taxon>Burkholderiales</taxon>
        <taxon>Oxalobacteraceae</taxon>
        <taxon>Telluria group</taxon>
        <taxon>Massilia</taxon>
    </lineage>
</organism>
<dbReference type="AlphaFoldDB" id="A0A418XTU5"/>
<comment type="caution">
    <text evidence="2">The sequence shown here is derived from an EMBL/GenBank/DDBJ whole genome shotgun (WGS) entry which is preliminary data.</text>
</comment>
<reference evidence="2 3" key="1">
    <citation type="submission" date="2018-09" db="EMBL/GenBank/DDBJ databases">
        <authorList>
            <person name="Zhu H."/>
        </authorList>
    </citation>
    <scope>NUCLEOTIDE SEQUENCE [LARGE SCALE GENOMIC DNA]</scope>
    <source>
        <strain evidence="2 3">K1S02-61</strain>
    </source>
</reference>
<dbReference type="SUPFAM" id="SSF81296">
    <property type="entry name" value="E set domains"/>
    <property type="match status" value="1"/>
</dbReference>
<proteinExistence type="predicted"/>
<name>A0A418XTU5_9BURK</name>
<feature type="domain" description="Sulphur oxidation protein SoxZ" evidence="1">
    <location>
        <begin position="9"/>
        <end position="99"/>
    </location>
</feature>
<accession>A0A418XTU5</accession>
<protein>
    <submittedName>
        <fullName evidence="2">Thiosulfate oxidation carrier complex protein SoxZ</fullName>
    </submittedName>
</protein>
<dbReference type="Gene3D" id="2.60.40.10">
    <property type="entry name" value="Immunoglobulins"/>
    <property type="match status" value="1"/>
</dbReference>
<dbReference type="InterPro" id="IPR013783">
    <property type="entry name" value="Ig-like_fold"/>
</dbReference>
<evidence type="ECO:0000259" key="1">
    <source>
        <dbReference type="Pfam" id="PF08770"/>
    </source>
</evidence>
<dbReference type="OrthoDB" id="9795530at2"/>
<evidence type="ECO:0000313" key="2">
    <source>
        <dbReference type="EMBL" id="RJG16097.1"/>
    </source>
</evidence>
<dbReference type="InterPro" id="IPR014756">
    <property type="entry name" value="Ig_E-set"/>
</dbReference>
<gene>
    <name evidence="2" type="primary">soxZ</name>
    <name evidence="2" type="ORF">D3872_11410</name>
</gene>
<sequence>MASALITMPAQARRGEVIEIKALIAHPMETGFRPGADGKVLARDIIRRFTCLYNGQQVFGAELHPAISANPYIAFFTVATENGTLEFRWEGDNGFSQAETRPITVMG</sequence>
<keyword evidence="3" id="KW-1185">Reference proteome</keyword>
<dbReference type="NCBIfam" id="TIGR04490">
    <property type="entry name" value="SoxZ_true"/>
    <property type="match status" value="1"/>
</dbReference>
<dbReference type="Proteomes" id="UP000284006">
    <property type="component" value="Unassembled WGS sequence"/>
</dbReference>
<dbReference type="EMBL" id="QYUP01000110">
    <property type="protein sequence ID" value="RJG16097.1"/>
    <property type="molecule type" value="Genomic_DNA"/>
</dbReference>
<dbReference type="RefSeq" id="WP_119810884.1">
    <property type="nucleotide sequence ID" value="NZ_QYUP01000110.1"/>
</dbReference>
<dbReference type="InterPro" id="IPR014880">
    <property type="entry name" value="SoxZ_dom"/>
</dbReference>